<dbReference type="InterPro" id="IPR025948">
    <property type="entry name" value="HTH-like_dom"/>
</dbReference>
<dbReference type="InterPro" id="IPR012337">
    <property type="entry name" value="RNaseH-like_sf"/>
</dbReference>
<sequence length="194" mass="22134">MIEFAPSTFYAATTRPPSARAVRDEQLKADIIRIWNSNFEVYGVRKMWKELAREGITVARCTVGRLMRQLGLTGAVRGDHKMRTTIAETQAARPADLVERDFSATAPNQLWVADLTYIHTWSGFVYAAFVIDVYSRMIVGWRLTDHLRTDLPLDALEIALWRRGGQVDGLVHHSDRGCQYLSRRRRSLLGGLTW</sequence>
<reference evidence="3" key="1">
    <citation type="submission" date="2021-01" db="EMBL/GenBank/DDBJ databases">
        <title>Whole genome shotgun sequence of Planotetraspora thailandica NBRC 104271.</title>
        <authorList>
            <person name="Komaki H."/>
            <person name="Tamura T."/>
        </authorList>
    </citation>
    <scope>NUCLEOTIDE SEQUENCE</scope>
    <source>
        <strain evidence="3">NBRC 104271</strain>
    </source>
</reference>
<evidence type="ECO:0000313" key="3">
    <source>
        <dbReference type="EMBL" id="GII55629.1"/>
    </source>
</evidence>
<evidence type="ECO:0000256" key="1">
    <source>
        <dbReference type="ARBA" id="ARBA00002286"/>
    </source>
</evidence>
<dbReference type="InterPro" id="IPR001584">
    <property type="entry name" value="Integrase_cat-core"/>
</dbReference>
<dbReference type="GO" id="GO:0015074">
    <property type="term" value="P:DNA integration"/>
    <property type="evidence" value="ECO:0007669"/>
    <property type="project" value="InterPro"/>
</dbReference>
<dbReference type="InterPro" id="IPR036397">
    <property type="entry name" value="RNaseH_sf"/>
</dbReference>
<dbReference type="SUPFAM" id="SSF53098">
    <property type="entry name" value="Ribonuclease H-like"/>
    <property type="match status" value="1"/>
</dbReference>
<evidence type="ECO:0000313" key="4">
    <source>
        <dbReference type="Proteomes" id="UP000605992"/>
    </source>
</evidence>
<organism evidence="3 4">
    <name type="scientific">Planotetraspora thailandica</name>
    <dbReference type="NCBI Taxonomy" id="487172"/>
    <lineage>
        <taxon>Bacteria</taxon>
        <taxon>Bacillati</taxon>
        <taxon>Actinomycetota</taxon>
        <taxon>Actinomycetes</taxon>
        <taxon>Streptosporangiales</taxon>
        <taxon>Streptosporangiaceae</taxon>
        <taxon>Planotetraspora</taxon>
    </lineage>
</organism>
<dbReference type="Proteomes" id="UP000605992">
    <property type="component" value="Unassembled WGS sequence"/>
</dbReference>
<dbReference type="EMBL" id="BOOR01000027">
    <property type="protein sequence ID" value="GII55629.1"/>
    <property type="molecule type" value="Genomic_DNA"/>
</dbReference>
<evidence type="ECO:0000259" key="2">
    <source>
        <dbReference type="PROSITE" id="PS50994"/>
    </source>
</evidence>
<dbReference type="GO" id="GO:0003676">
    <property type="term" value="F:nucleic acid binding"/>
    <property type="evidence" value="ECO:0007669"/>
    <property type="project" value="InterPro"/>
</dbReference>
<dbReference type="PANTHER" id="PTHR46889">
    <property type="entry name" value="TRANSPOSASE INSF FOR INSERTION SEQUENCE IS3B-RELATED"/>
    <property type="match status" value="1"/>
</dbReference>
<dbReference type="Gene3D" id="3.30.420.10">
    <property type="entry name" value="Ribonuclease H-like superfamily/Ribonuclease H"/>
    <property type="match status" value="1"/>
</dbReference>
<dbReference type="PANTHER" id="PTHR46889:SF4">
    <property type="entry name" value="TRANSPOSASE INSO FOR INSERTION SEQUENCE ELEMENT IS911B-RELATED"/>
    <property type="match status" value="1"/>
</dbReference>
<dbReference type="Pfam" id="PF00665">
    <property type="entry name" value="rve"/>
    <property type="match status" value="1"/>
</dbReference>
<keyword evidence="4" id="KW-1185">Reference proteome</keyword>
<gene>
    <name evidence="3" type="ORF">Pth03_40180</name>
</gene>
<accession>A0A8J3V0W1</accession>
<dbReference type="InterPro" id="IPR048020">
    <property type="entry name" value="Transpos_IS3"/>
</dbReference>
<dbReference type="AlphaFoldDB" id="A0A8J3V0W1"/>
<dbReference type="Pfam" id="PF13276">
    <property type="entry name" value="HTH_21"/>
    <property type="match status" value="1"/>
</dbReference>
<name>A0A8J3V0W1_9ACTN</name>
<protein>
    <recommendedName>
        <fullName evidence="2">Integrase catalytic domain-containing protein</fullName>
    </recommendedName>
</protein>
<dbReference type="NCBIfam" id="NF033516">
    <property type="entry name" value="transpos_IS3"/>
    <property type="match status" value="1"/>
</dbReference>
<comment type="function">
    <text evidence="1">Involved in the transposition of the insertion sequence.</text>
</comment>
<proteinExistence type="predicted"/>
<feature type="domain" description="Integrase catalytic" evidence="2">
    <location>
        <begin position="103"/>
        <end position="194"/>
    </location>
</feature>
<comment type="caution">
    <text evidence="3">The sequence shown here is derived from an EMBL/GenBank/DDBJ whole genome shotgun (WGS) entry which is preliminary data.</text>
</comment>
<dbReference type="PROSITE" id="PS50994">
    <property type="entry name" value="INTEGRASE"/>
    <property type="match status" value="1"/>
</dbReference>
<dbReference type="InterPro" id="IPR050900">
    <property type="entry name" value="Transposase_IS3/IS150/IS904"/>
</dbReference>